<dbReference type="InterPro" id="IPR036188">
    <property type="entry name" value="FAD/NAD-bd_sf"/>
</dbReference>
<comment type="caution">
    <text evidence="2">The sequence shown here is derived from an EMBL/GenBank/DDBJ whole genome shotgun (WGS) entry which is preliminary data.</text>
</comment>
<dbReference type="SUPFAM" id="SSF51905">
    <property type="entry name" value="FAD/NAD(P)-binding domain"/>
    <property type="match status" value="1"/>
</dbReference>
<evidence type="ECO:0000313" key="2">
    <source>
        <dbReference type="EMBL" id="RKH38205.1"/>
    </source>
</evidence>
<dbReference type="PANTHER" id="PTHR46313">
    <property type="match status" value="1"/>
</dbReference>
<dbReference type="GO" id="GO:0016491">
    <property type="term" value="F:oxidoreductase activity"/>
    <property type="evidence" value="ECO:0007669"/>
    <property type="project" value="InterPro"/>
</dbReference>
<proteinExistence type="predicted"/>
<dbReference type="PANTHER" id="PTHR46313:SF3">
    <property type="entry name" value="PROLYCOPENE ISOMERASE, CHLOROPLASTIC"/>
    <property type="match status" value="1"/>
</dbReference>
<dbReference type="InterPro" id="IPR002937">
    <property type="entry name" value="Amino_oxidase"/>
</dbReference>
<dbReference type="EMBL" id="RAWG01000204">
    <property type="protein sequence ID" value="RKH38205.1"/>
    <property type="molecule type" value="Genomic_DNA"/>
</dbReference>
<dbReference type="InterPro" id="IPR045892">
    <property type="entry name" value="CrtISO-like"/>
</dbReference>
<accession>A0A3A8NAL5</accession>
<name>A0A3A8NAL5_9BACT</name>
<evidence type="ECO:0000259" key="1">
    <source>
        <dbReference type="Pfam" id="PF01593"/>
    </source>
</evidence>
<feature type="domain" description="Amine oxidase" evidence="1">
    <location>
        <begin position="48"/>
        <end position="339"/>
    </location>
</feature>
<reference evidence="3" key="1">
    <citation type="submission" date="2018-09" db="EMBL/GenBank/DDBJ databases">
        <authorList>
            <person name="Livingstone P.G."/>
            <person name="Whitworth D.E."/>
        </authorList>
    </citation>
    <scope>NUCLEOTIDE SEQUENCE [LARGE SCALE GENOMIC DNA]</scope>
    <source>
        <strain evidence="3">CA040B</strain>
    </source>
</reference>
<evidence type="ECO:0000313" key="3">
    <source>
        <dbReference type="Proteomes" id="UP000273405"/>
    </source>
</evidence>
<organism evidence="2 3">
    <name type="scientific">Corallococcus sicarius</name>
    <dbReference type="NCBI Taxonomy" id="2316726"/>
    <lineage>
        <taxon>Bacteria</taxon>
        <taxon>Pseudomonadati</taxon>
        <taxon>Myxococcota</taxon>
        <taxon>Myxococcia</taxon>
        <taxon>Myxococcales</taxon>
        <taxon>Cystobacterineae</taxon>
        <taxon>Myxococcaceae</taxon>
        <taxon>Corallococcus</taxon>
    </lineage>
</organism>
<dbReference type="Gene3D" id="3.50.50.60">
    <property type="entry name" value="FAD/NAD(P)-binding domain"/>
    <property type="match status" value="2"/>
</dbReference>
<dbReference type="Gene3D" id="3.90.660.50">
    <property type="match status" value="1"/>
</dbReference>
<sequence>MSCRGWPCARHRHRKVRASPGPHPVPVPFPWATLDTWYDAVVVGAGFGGLATALELCRRGARVALCEGLNYPGGCASTFRRGGYAFESGATLFSGFDVHQLFGRWIREHALDVTVEPVDPLVELRAPGLRLPVHRDRARFIGELCALPGAPVDAIQRFFETQARVAGVLWPLFDNPDLLPPLNLKSLLRHAGRAWTYAPLARWLGRPLGAVVAHHGLEHFTPLRTYLDALCQITVQCSAAEAEAPFALAAMDYYWRGTGHVRGGIGQLAKALTGAITARGGDVLMANRVRAVTPVDGGWKVTARRGELLARHVVANVLPQGLRSLIDAPVGRLPRVDALAERLEGGWGAAMLYLVVRPPEGDSGSARHLELVRDSTQAFIEGNHLFASVSGVTDEGRARPGQRTVTVSTHVPLKKLAGLSPEAQGPYFAQLHARMREGLEALSPEWMGQGQVVHAMTASPRTFQRFTLREAGAVGGVPRRAGLDNYRTLGPFQADRGLWLVGDSVFPGQSTLATAVGGVRTAASIASAR</sequence>
<gene>
    <name evidence="2" type="ORF">D7X12_26975</name>
</gene>
<dbReference type="Pfam" id="PF01593">
    <property type="entry name" value="Amino_oxidase"/>
    <property type="match status" value="1"/>
</dbReference>
<dbReference type="OrthoDB" id="9794630at2"/>
<keyword evidence="3" id="KW-1185">Reference proteome</keyword>
<protein>
    <submittedName>
        <fullName evidence="2">FAD-dependent oxidoreductase</fullName>
    </submittedName>
</protein>
<dbReference type="GO" id="GO:0016116">
    <property type="term" value="P:carotenoid metabolic process"/>
    <property type="evidence" value="ECO:0007669"/>
    <property type="project" value="InterPro"/>
</dbReference>
<dbReference type="Proteomes" id="UP000273405">
    <property type="component" value="Unassembled WGS sequence"/>
</dbReference>
<dbReference type="AlphaFoldDB" id="A0A3A8NAL5"/>